<dbReference type="Pfam" id="PF00652">
    <property type="entry name" value="Ricin_B_lectin"/>
    <property type="match status" value="2"/>
</dbReference>
<dbReference type="PROSITE" id="PS50231">
    <property type="entry name" value="RICIN_B_LECTIN"/>
    <property type="match status" value="2"/>
</dbReference>
<dbReference type="OrthoDB" id="6770063at2759"/>
<keyword evidence="4" id="KW-1185">Reference proteome</keyword>
<feature type="domain" description="Ricin B lectin" evidence="2">
    <location>
        <begin position="172"/>
        <end position="319"/>
    </location>
</feature>
<keyword evidence="1" id="KW-0732">Signal</keyword>
<dbReference type="CDD" id="cd00161">
    <property type="entry name" value="beta-trefoil_Ricin-like"/>
    <property type="match status" value="2"/>
</dbReference>
<dbReference type="InterPro" id="IPR000772">
    <property type="entry name" value="Ricin_B_lectin"/>
</dbReference>
<dbReference type="SMART" id="SM00458">
    <property type="entry name" value="RICIN"/>
    <property type="match status" value="2"/>
</dbReference>
<feature type="chain" id="PRO_5034678705" description="Ricin B lectin domain-containing protein" evidence="1">
    <location>
        <begin position="19"/>
        <end position="319"/>
    </location>
</feature>
<evidence type="ECO:0000313" key="4">
    <source>
        <dbReference type="Proteomes" id="UP000620124"/>
    </source>
</evidence>
<accession>A0A8H7DBV1</accession>
<organism evidence="3 4">
    <name type="scientific">Mycena venus</name>
    <dbReference type="NCBI Taxonomy" id="2733690"/>
    <lineage>
        <taxon>Eukaryota</taxon>
        <taxon>Fungi</taxon>
        <taxon>Dikarya</taxon>
        <taxon>Basidiomycota</taxon>
        <taxon>Agaricomycotina</taxon>
        <taxon>Agaricomycetes</taxon>
        <taxon>Agaricomycetidae</taxon>
        <taxon>Agaricales</taxon>
        <taxon>Marasmiineae</taxon>
        <taxon>Mycenaceae</taxon>
        <taxon>Mycena</taxon>
    </lineage>
</organism>
<dbReference type="Proteomes" id="UP000620124">
    <property type="component" value="Unassembled WGS sequence"/>
</dbReference>
<gene>
    <name evidence="3" type="ORF">MVEN_00306100</name>
</gene>
<feature type="signal peptide" evidence="1">
    <location>
        <begin position="1"/>
        <end position="18"/>
    </location>
</feature>
<evidence type="ECO:0000259" key="2">
    <source>
        <dbReference type="SMART" id="SM00458"/>
    </source>
</evidence>
<feature type="domain" description="Ricin B lectin" evidence="2">
    <location>
        <begin position="25"/>
        <end position="164"/>
    </location>
</feature>
<dbReference type="AlphaFoldDB" id="A0A8H7DBV1"/>
<evidence type="ECO:0000256" key="1">
    <source>
        <dbReference type="SAM" id="SignalP"/>
    </source>
</evidence>
<proteinExistence type="predicted"/>
<evidence type="ECO:0000313" key="3">
    <source>
        <dbReference type="EMBL" id="KAF7369744.1"/>
    </source>
</evidence>
<protein>
    <recommendedName>
        <fullName evidence="2">Ricin B lectin domain-containing protein</fullName>
    </recommendedName>
</protein>
<dbReference type="Gene3D" id="2.80.10.50">
    <property type="match status" value="2"/>
</dbReference>
<name>A0A8H7DBV1_9AGAR</name>
<comment type="caution">
    <text evidence="3">The sequence shown here is derived from an EMBL/GenBank/DDBJ whole genome shotgun (WGS) entry which is preliminary data.</text>
</comment>
<dbReference type="SUPFAM" id="SSF50370">
    <property type="entry name" value="Ricin B-like lectins"/>
    <property type="match status" value="2"/>
</dbReference>
<dbReference type="InterPro" id="IPR035992">
    <property type="entry name" value="Ricin_B-like_lectins"/>
</dbReference>
<reference evidence="3" key="1">
    <citation type="submission" date="2020-05" db="EMBL/GenBank/DDBJ databases">
        <title>Mycena genomes resolve the evolution of fungal bioluminescence.</title>
        <authorList>
            <person name="Tsai I.J."/>
        </authorList>
    </citation>
    <scope>NUCLEOTIDE SEQUENCE</scope>
    <source>
        <strain evidence="3">CCC161011</strain>
    </source>
</reference>
<sequence>MFSAALVAFVGLSLSAAAVQIQSGNAAFYNAGIQGCITVADNADGEPLIIHNCNAESLANQDWVVTFFTPQKIPQNFGPQQLQIFGDKCIDVTGGVNADGTKLQIWTCAEGNKNQQWVSVTDTTFQWAGTNKCIDLTNGGIADGNVLQIWTCDGINSNQWWKGEPNPDAVATAEINIRRLVDGEWQAFCIAAVSDTDGAEVTLAPCTESDLHTTFPNGNITWTVPVAPLTGQIKTFGNKCLDVPNGSTANGVKLQLWTCTEGNVNQLFRTNDGSAQIVWSAKGIQKCIDLTDGNSTIGNSIQMWDCAVPDNDENQDWFL</sequence>
<dbReference type="EMBL" id="JACAZI010000002">
    <property type="protein sequence ID" value="KAF7369744.1"/>
    <property type="molecule type" value="Genomic_DNA"/>
</dbReference>